<dbReference type="EMBL" id="CADCUC010000071">
    <property type="protein sequence ID" value="CAA9309856.1"/>
    <property type="molecule type" value="Genomic_DNA"/>
</dbReference>
<dbReference type="SUPFAM" id="SSF51604">
    <property type="entry name" value="Enolase C-terminal domain-like"/>
    <property type="match status" value="1"/>
</dbReference>
<evidence type="ECO:0008006" key="2">
    <source>
        <dbReference type="Google" id="ProtNLM"/>
    </source>
</evidence>
<name>A0A6J4KNN0_9HYPH</name>
<evidence type="ECO:0000313" key="1">
    <source>
        <dbReference type="EMBL" id="CAA9309856.1"/>
    </source>
</evidence>
<dbReference type="Gene3D" id="3.20.20.120">
    <property type="entry name" value="Enolase-like C-terminal domain"/>
    <property type="match status" value="1"/>
</dbReference>
<sequence length="488" mass="52424">MTADAPRLALESVERFERDVKLRLPFRFGVTTVTHATQAVIRAKIALPDGRRATGVAAETLAAKWFDKNLALSDEDNLDQLRQSLDLAIELYSARGRDTAFGLYAGAYREQMARAASLDLNPLVASYGPALLDRAILDALGQAEQLSFAQMIARNTPGLRVTDLTPDLQGFDLDAFLGGLRPGQSIDLRHTVGLVDPITAADQAAAERVEDGLPETLEEVVRHTGTRYYKLKVGGDVSADLDRLTRIAAVLDRDAGAYRATLDGNEQYDSVEGIAELWRQMAEAPALTKLVAAILFIEQPIKRSVALSRPVAALAAEKPLEIDESDGDLSAFPAAVALGYSGVSSKNCKGLYKSLLNAARVDKMNREAGAERYFMSAEDLTTWAGVSVQQDLALVGLLGLTHVERNGHHFIDGMSFAPEAEQRAFVAAHPDLYARANGPARLRIDGGRLALGSLDRPGFAVGAAMDFSAMRAMPAAPRGVIGARKASA</sequence>
<dbReference type="AlphaFoldDB" id="A0A6J4KNN0"/>
<protein>
    <recommendedName>
        <fullName evidence="2">Mandelate racemase</fullName>
    </recommendedName>
</protein>
<gene>
    <name evidence="1" type="ORF">AVDCRST_MAG90-374</name>
</gene>
<dbReference type="InterPro" id="IPR036849">
    <property type="entry name" value="Enolase-like_C_sf"/>
</dbReference>
<accession>A0A6J4KNN0</accession>
<organism evidence="1">
    <name type="scientific">uncultured Microvirga sp</name>
    <dbReference type="NCBI Taxonomy" id="412392"/>
    <lineage>
        <taxon>Bacteria</taxon>
        <taxon>Pseudomonadati</taxon>
        <taxon>Pseudomonadota</taxon>
        <taxon>Alphaproteobacteria</taxon>
        <taxon>Hyphomicrobiales</taxon>
        <taxon>Methylobacteriaceae</taxon>
        <taxon>Microvirga</taxon>
        <taxon>environmental samples</taxon>
    </lineage>
</organism>
<reference evidence="1" key="1">
    <citation type="submission" date="2020-02" db="EMBL/GenBank/DDBJ databases">
        <authorList>
            <person name="Meier V. D."/>
        </authorList>
    </citation>
    <scope>NUCLEOTIDE SEQUENCE</scope>
    <source>
        <strain evidence="1">AVDCRST_MAG90</strain>
    </source>
</reference>
<proteinExistence type="predicted"/>